<feature type="region of interest" description="Disordered" evidence="3">
    <location>
        <begin position="139"/>
        <end position="158"/>
    </location>
</feature>
<feature type="compositionally biased region" description="Low complexity" evidence="3">
    <location>
        <begin position="448"/>
        <end position="469"/>
    </location>
</feature>
<dbReference type="EMBL" id="BFEA01000002">
    <property type="protein sequence ID" value="GBG58951.1"/>
    <property type="molecule type" value="Genomic_DNA"/>
</dbReference>
<dbReference type="Gene3D" id="3.30.1370.10">
    <property type="entry name" value="K Homology domain, type 1"/>
    <property type="match status" value="2"/>
</dbReference>
<evidence type="ECO:0000313" key="6">
    <source>
        <dbReference type="Proteomes" id="UP000265515"/>
    </source>
</evidence>
<feature type="domain" description="K Homology" evidence="4">
    <location>
        <begin position="268"/>
        <end position="341"/>
    </location>
</feature>
<feature type="compositionally biased region" description="Polar residues" evidence="3">
    <location>
        <begin position="685"/>
        <end position="695"/>
    </location>
</feature>
<dbReference type="Proteomes" id="UP000265515">
    <property type="component" value="Unassembled WGS sequence"/>
</dbReference>
<evidence type="ECO:0000256" key="2">
    <source>
        <dbReference type="PROSITE-ProRule" id="PRU00117"/>
    </source>
</evidence>
<sequence length="716" mass="77775">MADETQVLVTAHLEATAASLMNENNKRRLDESGTDNLPSTTPVVDGHLYNNVAPPALSDFDLAKQKAAEIAARLCGDASVKRARTEEERDGNQVTNSTMTNGPESTVSTYGREPKLEKPGIQAANAQGQVGDVLAAFQQQNQQTQQQSQSQSQQQPQAPLSQIVLPPFFAQALSTQVKRIEVPNVKVGLVIGKGGETIKYLQTQSGARIQVTRDADADPRSNVRSIELTGTLESINRAEQLINDVIREQAASGGSAVAVAKGLAGVTAGESVQIRVPNRKVGLIIGRLGETIKNLQNRSGARIQIQSDRETEPGATERIVTLFGNKAQTDLAEELMKEVISEDRSRGITPDPGYNPGHRSGSQPPSSQQQSPAWGQQQQLPGVAAPPMQQQGQQYGFQQQAQYQVPQQQYVMQQQQQPYAAYGQQQPIVRGYTPGWDGQQQFIPQQQVLPHQHPQQQVQQPQAPPSQQSGVYDYYGQSQQPVVAQGTQPVGQDLSQPVHQQMHHQVPPQVSPQLPVASQGPQQGPQQIAGQNAIQTPAPPSDGSYMYAQPQAGYYQYQHSGTPQVAQGGYGQQSYAPAQQQSYAQPQQQAYGQHAHQAYSQTPQAPYVQTQPQVYSQQQTQPQQHQQQPAAYVAPPQQTYPQQQQQPQQPPSAQQPQSYGANSYTQDQSNYYSASSYAAPADASTHTGYDYSQSMPSSTVATPVVAAQQPAVEPAQ</sequence>
<feature type="region of interest" description="Disordered" evidence="3">
    <location>
        <begin position="561"/>
        <end position="667"/>
    </location>
</feature>
<gene>
    <name evidence="5" type="ORF">CBR_g24302</name>
</gene>
<feature type="domain" description="K Homology" evidence="4">
    <location>
        <begin position="174"/>
        <end position="247"/>
    </location>
</feature>
<reference evidence="5 6" key="1">
    <citation type="journal article" date="2018" name="Cell">
        <title>The Chara Genome: Secondary Complexity and Implications for Plant Terrestrialization.</title>
        <authorList>
            <person name="Nishiyama T."/>
            <person name="Sakayama H."/>
            <person name="Vries J.D."/>
            <person name="Buschmann H."/>
            <person name="Saint-Marcoux D."/>
            <person name="Ullrich K.K."/>
            <person name="Haas F.B."/>
            <person name="Vanderstraeten L."/>
            <person name="Becker D."/>
            <person name="Lang D."/>
            <person name="Vosolsobe S."/>
            <person name="Rombauts S."/>
            <person name="Wilhelmsson P.K.I."/>
            <person name="Janitza P."/>
            <person name="Kern R."/>
            <person name="Heyl A."/>
            <person name="Rumpler F."/>
            <person name="Villalobos L.I.A.C."/>
            <person name="Clay J.M."/>
            <person name="Skokan R."/>
            <person name="Toyoda A."/>
            <person name="Suzuki Y."/>
            <person name="Kagoshima H."/>
            <person name="Schijlen E."/>
            <person name="Tajeshwar N."/>
            <person name="Catarino B."/>
            <person name="Hetherington A.J."/>
            <person name="Saltykova A."/>
            <person name="Bonnot C."/>
            <person name="Breuninger H."/>
            <person name="Symeonidi A."/>
            <person name="Radhakrishnan G.V."/>
            <person name="Van Nieuwerburgh F."/>
            <person name="Deforce D."/>
            <person name="Chang C."/>
            <person name="Karol K.G."/>
            <person name="Hedrich R."/>
            <person name="Ulvskov P."/>
            <person name="Glockner G."/>
            <person name="Delwiche C.F."/>
            <person name="Petrasek J."/>
            <person name="Van de Peer Y."/>
            <person name="Friml J."/>
            <person name="Beilby M."/>
            <person name="Dolan L."/>
            <person name="Kohara Y."/>
            <person name="Sugano S."/>
            <person name="Fujiyama A."/>
            <person name="Delaux P.-M."/>
            <person name="Quint M."/>
            <person name="TheiBen G."/>
            <person name="Hagemann M."/>
            <person name="Harholt J."/>
            <person name="Dunand C."/>
            <person name="Zachgo S."/>
            <person name="Langdale J."/>
            <person name="Maumus F."/>
            <person name="Straeten D.V.D."/>
            <person name="Gould S.B."/>
            <person name="Rensing S.A."/>
        </authorList>
    </citation>
    <scope>NUCLEOTIDE SEQUENCE [LARGE SCALE GENOMIC DNA]</scope>
    <source>
        <strain evidence="5 6">S276</strain>
    </source>
</reference>
<feature type="region of interest" description="Disordered" evidence="3">
    <location>
        <begin position="340"/>
        <end position="392"/>
    </location>
</feature>
<feature type="region of interest" description="Disordered" evidence="3">
    <location>
        <begin position="679"/>
        <end position="716"/>
    </location>
</feature>
<name>A0A388JMF9_CHABU</name>
<evidence type="ECO:0000313" key="5">
    <source>
        <dbReference type="EMBL" id="GBG58951.1"/>
    </source>
</evidence>
<feature type="compositionally biased region" description="Basic and acidic residues" evidence="3">
    <location>
        <begin position="82"/>
        <end position="91"/>
    </location>
</feature>
<dbReference type="STRING" id="69332.A0A388JMF9"/>
<dbReference type="AlphaFoldDB" id="A0A388JMF9"/>
<dbReference type="PROSITE" id="PS50084">
    <property type="entry name" value="KH_TYPE_1"/>
    <property type="match status" value="2"/>
</dbReference>
<feature type="compositionally biased region" description="Polar residues" evidence="3">
    <location>
        <begin position="92"/>
        <end position="109"/>
    </location>
</feature>
<evidence type="ECO:0000256" key="3">
    <source>
        <dbReference type="SAM" id="MobiDB-lite"/>
    </source>
</evidence>
<dbReference type="Pfam" id="PF00013">
    <property type="entry name" value="KH_1"/>
    <property type="match status" value="2"/>
</dbReference>
<dbReference type="PANTHER" id="PTHR10288">
    <property type="entry name" value="KH DOMAIN CONTAINING RNA BINDING PROTEIN"/>
    <property type="match status" value="1"/>
</dbReference>
<protein>
    <recommendedName>
        <fullName evidence="4">K Homology domain-containing protein</fullName>
    </recommendedName>
</protein>
<evidence type="ECO:0000256" key="1">
    <source>
        <dbReference type="ARBA" id="ARBA00022737"/>
    </source>
</evidence>
<dbReference type="InterPro" id="IPR004088">
    <property type="entry name" value="KH_dom_type_1"/>
</dbReference>
<organism evidence="5 6">
    <name type="scientific">Chara braunii</name>
    <name type="common">Braun's stonewort</name>
    <dbReference type="NCBI Taxonomy" id="69332"/>
    <lineage>
        <taxon>Eukaryota</taxon>
        <taxon>Viridiplantae</taxon>
        <taxon>Streptophyta</taxon>
        <taxon>Charophyceae</taxon>
        <taxon>Charales</taxon>
        <taxon>Characeae</taxon>
        <taxon>Chara</taxon>
    </lineage>
</organism>
<dbReference type="InterPro" id="IPR004087">
    <property type="entry name" value="KH_dom"/>
</dbReference>
<evidence type="ECO:0000259" key="4">
    <source>
        <dbReference type="SMART" id="SM00322"/>
    </source>
</evidence>
<proteinExistence type="predicted"/>
<keyword evidence="2" id="KW-0694">RNA-binding</keyword>
<dbReference type="OrthoDB" id="5204190at2759"/>
<feature type="region of interest" description="Disordered" evidence="3">
    <location>
        <begin position="22"/>
        <end position="42"/>
    </location>
</feature>
<accession>A0A388JMF9</accession>
<feature type="region of interest" description="Disordered" evidence="3">
    <location>
        <begin position="448"/>
        <end position="473"/>
    </location>
</feature>
<feature type="region of interest" description="Disordered" evidence="3">
    <location>
        <begin position="82"/>
        <end position="112"/>
    </location>
</feature>
<keyword evidence="1" id="KW-0677">Repeat</keyword>
<feature type="compositionally biased region" description="Low complexity" evidence="3">
    <location>
        <begin position="495"/>
        <end position="535"/>
    </location>
</feature>
<dbReference type="SUPFAM" id="SSF54791">
    <property type="entry name" value="Eukaryotic type KH-domain (KH-domain type I)"/>
    <property type="match status" value="2"/>
</dbReference>
<dbReference type="InterPro" id="IPR036612">
    <property type="entry name" value="KH_dom_type_1_sf"/>
</dbReference>
<feature type="compositionally biased region" description="Low complexity" evidence="3">
    <location>
        <begin position="356"/>
        <end position="392"/>
    </location>
</feature>
<dbReference type="SMART" id="SM00322">
    <property type="entry name" value="KH"/>
    <property type="match status" value="2"/>
</dbReference>
<dbReference type="Gramene" id="GBG58951">
    <property type="protein sequence ID" value="GBG58951"/>
    <property type="gene ID" value="CBR_g24302"/>
</dbReference>
<dbReference type="OMA" id="MADEGHY"/>
<feature type="compositionally biased region" description="Low complexity" evidence="3">
    <location>
        <begin position="572"/>
        <end position="658"/>
    </location>
</feature>
<feature type="compositionally biased region" description="Low complexity" evidence="3">
    <location>
        <begin position="696"/>
        <end position="716"/>
    </location>
</feature>
<keyword evidence="6" id="KW-1185">Reference proteome</keyword>
<feature type="region of interest" description="Disordered" evidence="3">
    <location>
        <begin position="487"/>
        <end position="547"/>
    </location>
</feature>
<dbReference type="GO" id="GO:0003723">
    <property type="term" value="F:RNA binding"/>
    <property type="evidence" value="ECO:0007669"/>
    <property type="project" value="UniProtKB-UniRule"/>
</dbReference>
<comment type="caution">
    <text evidence="5">The sequence shown here is derived from an EMBL/GenBank/DDBJ whole genome shotgun (WGS) entry which is preliminary data.</text>
</comment>